<dbReference type="GO" id="GO:0016874">
    <property type="term" value="F:ligase activity"/>
    <property type="evidence" value="ECO:0007669"/>
    <property type="project" value="UniProtKB-KW"/>
</dbReference>
<keyword evidence="2" id="KW-0436">Ligase</keyword>
<evidence type="ECO:0000313" key="3">
    <source>
        <dbReference type="Proteomes" id="UP000433181"/>
    </source>
</evidence>
<dbReference type="Pfam" id="PF00550">
    <property type="entry name" value="PP-binding"/>
    <property type="match status" value="1"/>
</dbReference>
<dbReference type="InterPro" id="IPR009081">
    <property type="entry name" value="PP-bd_ACP"/>
</dbReference>
<organism evidence="2 3">
    <name type="scientific">Anaerovibrio slackiae</name>
    <dbReference type="NCBI Taxonomy" id="2652309"/>
    <lineage>
        <taxon>Bacteria</taxon>
        <taxon>Bacillati</taxon>
        <taxon>Bacillota</taxon>
        <taxon>Negativicutes</taxon>
        <taxon>Selenomonadales</taxon>
        <taxon>Selenomonadaceae</taxon>
        <taxon>Anaerovibrio</taxon>
    </lineage>
</organism>
<comment type="caution">
    <text evidence="2">The sequence shown here is derived from an EMBL/GenBank/DDBJ whole genome shotgun (WGS) entry which is preliminary data.</text>
</comment>
<evidence type="ECO:0000313" key="2">
    <source>
        <dbReference type="EMBL" id="MSU09638.1"/>
    </source>
</evidence>
<dbReference type="Gene3D" id="1.10.1200.10">
    <property type="entry name" value="ACP-like"/>
    <property type="match status" value="1"/>
</dbReference>
<dbReference type="PROSITE" id="PS50075">
    <property type="entry name" value="CARRIER"/>
    <property type="match status" value="1"/>
</dbReference>
<evidence type="ECO:0000259" key="1">
    <source>
        <dbReference type="PROSITE" id="PS50075"/>
    </source>
</evidence>
<keyword evidence="3" id="KW-1185">Reference proteome</keyword>
<dbReference type="AlphaFoldDB" id="A0A6I2UDK7"/>
<dbReference type="SUPFAM" id="SSF47336">
    <property type="entry name" value="ACP-like"/>
    <property type="match status" value="1"/>
</dbReference>
<name>A0A6I2UDK7_9FIRM</name>
<feature type="domain" description="Carrier" evidence="1">
    <location>
        <begin position="1"/>
        <end position="73"/>
    </location>
</feature>
<reference evidence="2 3" key="1">
    <citation type="submission" date="2019-08" db="EMBL/GenBank/DDBJ databases">
        <title>In-depth cultivation of the pig gut microbiome towards novel bacterial diversity and tailored functional studies.</title>
        <authorList>
            <person name="Wylensek D."/>
            <person name="Hitch T.C.A."/>
            <person name="Clavel T."/>
        </authorList>
    </citation>
    <scope>NUCLEOTIDE SEQUENCE [LARGE SCALE GENOMIC DNA]</scope>
    <source>
        <strain evidence="2 3">WCA-693-APC-5D-A</strain>
    </source>
</reference>
<gene>
    <name evidence="2" type="ORF">FYJ84_11675</name>
</gene>
<dbReference type="EMBL" id="VUNR01000028">
    <property type="protein sequence ID" value="MSU09638.1"/>
    <property type="molecule type" value="Genomic_DNA"/>
</dbReference>
<accession>A0A6I2UDK7</accession>
<sequence length="79" mass="8736">MAVEILEQVSEMEGLSENSDLDLFEAGLLDSLAVISVIVQIEARTGIRLQPTDFKRDDIASVEKLTKFLENRGIKDASL</sequence>
<protein>
    <submittedName>
        <fullName evidence="2">D-alanine--poly(Phosphoribitol) ligase subunit 2</fullName>
    </submittedName>
</protein>
<dbReference type="Proteomes" id="UP000433181">
    <property type="component" value="Unassembled WGS sequence"/>
</dbReference>
<dbReference type="InterPro" id="IPR036736">
    <property type="entry name" value="ACP-like_sf"/>
</dbReference>
<proteinExistence type="predicted"/>